<evidence type="ECO:0000313" key="2">
    <source>
        <dbReference type="EMBL" id="KAK9687826.1"/>
    </source>
</evidence>
<dbReference type="InterPro" id="IPR007225">
    <property type="entry name" value="EXOC6/Sec15"/>
</dbReference>
<feature type="domain" description="Exocyst complex component EXOC6/Sec15 N-terminal" evidence="1">
    <location>
        <begin position="47"/>
        <end position="216"/>
    </location>
</feature>
<protein>
    <submittedName>
        <fullName evidence="2">Rab GTPase-binding exocyst subunit S15</fullName>
    </submittedName>
</protein>
<dbReference type="PANTHER" id="PTHR12702">
    <property type="entry name" value="SEC15"/>
    <property type="match status" value="1"/>
</dbReference>
<name>A0ABR2VP63_9FUNG</name>
<organism evidence="2 3">
    <name type="scientific">Basidiobolus ranarum</name>
    <dbReference type="NCBI Taxonomy" id="34480"/>
    <lineage>
        <taxon>Eukaryota</taxon>
        <taxon>Fungi</taxon>
        <taxon>Fungi incertae sedis</taxon>
        <taxon>Zoopagomycota</taxon>
        <taxon>Entomophthoromycotina</taxon>
        <taxon>Basidiobolomycetes</taxon>
        <taxon>Basidiobolales</taxon>
        <taxon>Basidiobolaceae</taxon>
        <taxon>Basidiobolus</taxon>
    </lineage>
</organism>
<dbReference type="InterPro" id="IPR048359">
    <property type="entry name" value="EXOC6_Sec15_N"/>
</dbReference>
<dbReference type="Proteomes" id="UP001479436">
    <property type="component" value="Unassembled WGS sequence"/>
</dbReference>
<evidence type="ECO:0000259" key="1">
    <source>
        <dbReference type="Pfam" id="PF20651"/>
    </source>
</evidence>
<accession>A0ABR2VP63</accession>
<reference evidence="2 3" key="1">
    <citation type="submission" date="2023-04" db="EMBL/GenBank/DDBJ databases">
        <title>Genome of Basidiobolus ranarum AG-B5.</title>
        <authorList>
            <person name="Stajich J.E."/>
            <person name="Carter-House D."/>
            <person name="Gryganskyi A."/>
        </authorList>
    </citation>
    <scope>NUCLEOTIDE SEQUENCE [LARGE SCALE GENOMIC DNA]</scope>
    <source>
        <strain evidence="2 3">AG-B5</strain>
    </source>
</reference>
<evidence type="ECO:0000313" key="3">
    <source>
        <dbReference type="Proteomes" id="UP001479436"/>
    </source>
</evidence>
<keyword evidence="3" id="KW-1185">Reference proteome</keyword>
<sequence length="408" mass="47164">MTENERLPLQQINLLSEGATEVENLDQLGPTIQTIYRTGKQEAFLEQLTTFIQKKEKEIEQMCNSHYQEFVQSVDQLLKVRQGTVSLKNKIVGFNDELQQAGSSIIEQKKELIESRKVLQNIDTAIETLQTCLHILNLANRVNVQIDEHKYYPALRTLEELQNVHLQEVSHYDFAKYIAECTPVIQNKIKDAVTTEMKEWLFNLRENSREAGKYAMTEINNREKQWSEKVQAASLGSDNPSPVIELVLDEDNADSNAIDNDTIKIDFKPLYQCIHIYEKLGKKEEFKHNYHEDRKAQANLALTNSFSVKGGSINNIQTFMYDITGFFIIEHVVLTSTQNFRSNSEIDSLWEMVTNKIVTVMVQSVQNCEEPEAIGQLKQLLLTFIHTMESYSYDVRKLRELVTALFWQ</sequence>
<dbReference type="Pfam" id="PF20651">
    <property type="entry name" value="EXOC6_Sec15_N"/>
    <property type="match status" value="1"/>
</dbReference>
<proteinExistence type="predicted"/>
<gene>
    <name evidence="2" type="primary">SEC15</name>
    <name evidence="2" type="ORF">K7432_014635</name>
</gene>
<dbReference type="EMBL" id="JASJQH010008594">
    <property type="protein sequence ID" value="KAK9687826.1"/>
    <property type="molecule type" value="Genomic_DNA"/>
</dbReference>
<comment type="caution">
    <text evidence="2">The sequence shown here is derived from an EMBL/GenBank/DDBJ whole genome shotgun (WGS) entry which is preliminary data.</text>
</comment>
<dbReference type="PANTHER" id="PTHR12702:SF0">
    <property type="entry name" value="EXOCYST COMPLEX COMPONENT 6"/>
    <property type="match status" value="1"/>
</dbReference>